<protein>
    <recommendedName>
        <fullName evidence="3">Abi-like protein</fullName>
    </recommendedName>
</protein>
<name>A0ABX3NTF8_9BACT</name>
<dbReference type="RefSeq" id="WP_014218043.1">
    <property type="nucleotide sequence ID" value="NZ_LWBO01000020.1"/>
</dbReference>
<evidence type="ECO:0000313" key="1">
    <source>
        <dbReference type="EMBL" id="OQP45337.1"/>
    </source>
</evidence>
<dbReference type="Proteomes" id="UP000192277">
    <property type="component" value="Unassembled WGS sequence"/>
</dbReference>
<dbReference type="EMBL" id="LWBO01000020">
    <property type="protein sequence ID" value="OQP45337.1"/>
    <property type="molecule type" value="Genomic_DNA"/>
</dbReference>
<proteinExistence type="predicted"/>
<sequence>MGNPQKPFNYLLADFLPRPVDYYPYMGDKIDPPREAPFFRPFVIFIMFAKLKGFDFWGKADKRLWTIPITYKGIPFNLADTKYGFRWYCEEKINKEIINIAHEAMLKIAKAIPLAEALFQPEVEKLMGEGNVSLENKYKEIHGRYLFFRALAHEKYISVESYNAFSIQLGKPKVDWERAIKELEAAQNFAAAMMDAYFSLLEHIFVLIAPFITHLDWQSFELTEHIGHRWKEKIKKLLPFEPDKELSRILNSLTKIKEELRNPMNHGFFLKDGQSFRVHLDHIGGIPMLMTTRGKHLTYNFNQTFKDPFYEICQAFDVFLEYLEKNEITKYGMRFLKSELYVLFSQDIVTLYRASMTSDEEFGELIDYFQHLVDQRTDMDY</sequence>
<evidence type="ECO:0000313" key="2">
    <source>
        <dbReference type="Proteomes" id="UP000192277"/>
    </source>
</evidence>
<organism evidence="1 2">
    <name type="scientific">Niastella koreensis</name>
    <dbReference type="NCBI Taxonomy" id="354356"/>
    <lineage>
        <taxon>Bacteria</taxon>
        <taxon>Pseudomonadati</taxon>
        <taxon>Bacteroidota</taxon>
        <taxon>Chitinophagia</taxon>
        <taxon>Chitinophagales</taxon>
        <taxon>Chitinophagaceae</taxon>
        <taxon>Niastella</taxon>
    </lineage>
</organism>
<comment type="caution">
    <text evidence="1">The sequence shown here is derived from an EMBL/GenBank/DDBJ whole genome shotgun (WGS) entry which is preliminary data.</text>
</comment>
<keyword evidence="2" id="KW-1185">Reference proteome</keyword>
<gene>
    <name evidence="1" type="ORF">A4D02_33610</name>
</gene>
<accession>A0ABX3NTF8</accession>
<evidence type="ECO:0008006" key="3">
    <source>
        <dbReference type="Google" id="ProtNLM"/>
    </source>
</evidence>
<reference evidence="1 2" key="1">
    <citation type="submission" date="2016-04" db="EMBL/GenBank/DDBJ databases">
        <authorList>
            <person name="Chen L."/>
            <person name="Zhuang W."/>
            <person name="Wang G."/>
        </authorList>
    </citation>
    <scope>NUCLEOTIDE SEQUENCE [LARGE SCALE GENOMIC DNA]</scope>
    <source>
        <strain evidence="2">GR20</strain>
    </source>
</reference>